<accession>A0A8H4W9N0</accession>
<protein>
    <submittedName>
        <fullName evidence="1">Uncharacterized protein</fullName>
    </submittedName>
</protein>
<sequence>MVSSALFRPHSASPNTLAPMTSHIHTPRIEKHVVSGIVAYASMVTISGLAQDPSSRLASFLRIRDESEDVRKKALSQSLLRASNRQGPISLPLSLELQARHAFFAHYVTGKTKPWGFLTKYYNPVDSPEHLKSSLDAVSLAYLSSQVNYPAAITAGRQKYVSALQMTTKALKDLETAKKDSTLLTSLLLDLFEKITNDELRNGNAWTNHVNGALALVKLRGLDKFQGDIALRVLVRLSTNLLISCVASGSPVPVGLSTLRAYAGKQLNAADPKWHLTDLMIVYANLRNEILRQSISVEKYIELSIELDLRLQALTTDMSPFWQNKTTVVNHKSERIYDNHFDSYADRHVTQTWNVMRLVIMVDRPENSHQQWMGIVRDGFDHKHTPSHKWDCYTLIYPLYVAGKSKGSPDDVKPWVIKQLQYMSSHFGIRMADVVCRILQSGADLNPWEVYAMLGSYAFAA</sequence>
<organism evidence="1 2">
    <name type="scientific">Cudoniella acicularis</name>
    <dbReference type="NCBI Taxonomy" id="354080"/>
    <lineage>
        <taxon>Eukaryota</taxon>
        <taxon>Fungi</taxon>
        <taxon>Dikarya</taxon>
        <taxon>Ascomycota</taxon>
        <taxon>Pezizomycotina</taxon>
        <taxon>Leotiomycetes</taxon>
        <taxon>Helotiales</taxon>
        <taxon>Tricladiaceae</taxon>
        <taxon>Cudoniella</taxon>
    </lineage>
</organism>
<keyword evidence="2" id="KW-1185">Reference proteome</keyword>
<dbReference type="InterPro" id="IPR021858">
    <property type="entry name" value="Fun_TF"/>
</dbReference>
<comment type="caution">
    <text evidence="1">The sequence shown here is derived from an EMBL/GenBank/DDBJ whole genome shotgun (WGS) entry which is preliminary data.</text>
</comment>
<evidence type="ECO:0000313" key="2">
    <source>
        <dbReference type="Proteomes" id="UP000566819"/>
    </source>
</evidence>
<dbReference type="OrthoDB" id="5429770at2759"/>
<reference evidence="1 2" key="1">
    <citation type="submission" date="2020-03" db="EMBL/GenBank/DDBJ databases">
        <title>Draft Genome Sequence of Cudoniella acicularis.</title>
        <authorList>
            <person name="Buettner E."/>
            <person name="Kellner H."/>
        </authorList>
    </citation>
    <scope>NUCLEOTIDE SEQUENCE [LARGE SCALE GENOMIC DNA]</scope>
    <source>
        <strain evidence="1 2">DSM 108380</strain>
    </source>
</reference>
<dbReference type="AlphaFoldDB" id="A0A8H4W9N0"/>
<dbReference type="EMBL" id="JAAMPI010000050">
    <property type="protein sequence ID" value="KAF4636765.1"/>
    <property type="molecule type" value="Genomic_DNA"/>
</dbReference>
<dbReference type="PANTHER" id="PTHR38791">
    <property type="entry name" value="ZN(II)2CYS6 TRANSCRIPTION FACTOR (EUROFUNG)-RELATED-RELATED"/>
    <property type="match status" value="1"/>
</dbReference>
<gene>
    <name evidence="1" type="ORF">G7Y89_g1318</name>
</gene>
<evidence type="ECO:0000313" key="1">
    <source>
        <dbReference type="EMBL" id="KAF4636765.1"/>
    </source>
</evidence>
<dbReference type="Pfam" id="PF11951">
    <property type="entry name" value="Fungal_trans_2"/>
    <property type="match status" value="1"/>
</dbReference>
<dbReference type="PANTHER" id="PTHR38791:SF1">
    <property type="entry name" value="TRANSCRIPTION FACTOR, PUTATIVE-RELATED"/>
    <property type="match status" value="1"/>
</dbReference>
<proteinExistence type="predicted"/>
<name>A0A8H4W9N0_9HELO</name>
<dbReference type="InterPro" id="IPR053175">
    <property type="entry name" value="DHMBA_Reg_Transcription_Factor"/>
</dbReference>
<dbReference type="Proteomes" id="UP000566819">
    <property type="component" value="Unassembled WGS sequence"/>
</dbReference>